<protein>
    <recommendedName>
        <fullName evidence="6">Origin recognition complex subunit 1</fullName>
    </recommendedName>
</protein>
<comment type="subcellular location">
    <subcellularLocation>
        <location evidence="1 6">Nucleus</location>
    </subcellularLocation>
</comment>
<sequence length="1188" mass="135782">MSNRQTSNLQRTSSHSGAAGAGRQAADIGKKRNRAEFKANNKSGTLTDMDVGQVAKYRRGNDGEPKGSRGSPSKNAGHNLKVGFKGEGISTRSHLKDEIVMVKSGKGRGYQTENEKSRNSRSRGRGKNRLDLSADESEGHYSQDVEMKSQKSRTMQRGKSADSVKQMSKEELQKLQQDTIRNKTLEWLNKNYGYAVTQNRPIRLTSFEIGEIIGDVLIEKGQQYFKTKSLKIKTQTKYLELIQNYGIYMKKITEFPFGDMWIREIRILVKKKSGGRAGVQLFEDFVVENIMIHMELVVPMQEILEDKNGMYSMLQEPLKKLIKDYPNDSMLQKHQSNIMVLNYDNATNRTHFKSFILNDWREQWFYIYKLVDNSKALKELKRSERDDVKHHYIEYVLDAENLSKIQQLRVGVNEKTKDFIITFLPISQKLQESPSRVDGLGKGSIKKLGRAIQQKKDYQSEYEGVGKYSKFIHKRSSEKEEDKLSSDYGEEDDEDEKPHKKQLDQAYKRPIKQEHTPVKMEVVDVQVKQESGRDKVFNFDLELSKNVPLRTPTPPDVQKSINQSAFKLEELHLKQDPVIVEISKSKILSNIPNRPKRNRSSSSENEKMVSHRSKGRRSDSDVDSDASGTSSERGVRRGRRGAQKRVNNKKQNTVIEEESEAEGSYIGTDGRNIIAVPKSRLQMNDRNVIEAEQSDFDQYEDMDNNYVQPHKKTFQKFENEYDRVCASLQLSAVPDFLPCRDKERNYITDFLINGIHNGGSSSSLYISGMPGTGKTATTLEIIKRMRTAEFMKKNKLRPFDFIHINAMSLSNPNLVYSILHEKITGRRTNPTSSAAFLDEFFKKKDKQKVLKDRLLKGAKISKMQQTKVKGEADRLRIVLVDELDALVTKKQTLLYNLFDWPCHSQSRLLVIAIANTMDLPEKLQQKIASRIGNNRLVYEPYNREQIQEIIRSRINGDATNGGFPIFDDKAIQLVASKVSSYSGDIRRSLTVAKRALEITRDEYYGQMRAPGNPGTPGLLHVSYGHVLKAFNECNNTNNVHLLRSLRRFEVLVIMAIYLEQLVSKNEKLQLDKIQDRCDSMLSQLRWFSTGSNDSLSLNKKSSTQIPSNTFREIIKRLQSFGLLSITVESNKITENVFVQMFVFNDEILAAFDEHEIYKAFEITIKIHTEGPSFEVGGTAAGLTGLEIL</sequence>
<accession>A0A8J8P0A1</accession>
<feature type="compositionally biased region" description="Polar residues" evidence="7">
    <location>
        <begin position="1"/>
        <end position="16"/>
    </location>
</feature>
<proteinExistence type="inferred from homology"/>
<comment type="similarity">
    <text evidence="2 6">Belongs to the ORC1 family.</text>
</comment>
<dbReference type="InterPro" id="IPR027417">
    <property type="entry name" value="P-loop_NTPase"/>
</dbReference>
<dbReference type="InterPro" id="IPR050311">
    <property type="entry name" value="ORC1/CDC6"/>
</dbReference>
<keyword evidence="6" id="KW-0547">Nucleotide-binding</keyword>
<name>A0A8J8P0A1_HALGN</name>
<dbReference type="EMBL" id="RRYP01001736">
    <property type="protein sequence ID" value="TNV85552.1"/>
    <property type="molecule type" value="Genomic_DNA"/>
</dbReference>
<evidence type="ECO:0000256" key="1">
    <source>
        <dbReference type="ARBA" id="ARBA00004123"/>
    </source>
</evidence>
<dbReference type="GO" id="GO:0006270">
    <property type="term" value="P:DNA replication initiation"/>
    <property type="evidence" value="ECO:0007669"/>
    <property type="project" value="TreeGrafter"/>
</dbReference>
<dbReference type="Gene3D" id="3.40.50.300">
    <property type="entry name" value="P-loop containing nucleotide triphosphate hydrolases"/>
    <property type="match status" value="1"/>
</dbReference>
<comment type="subunit">
    <text evidence="6">ORC is composed of six subunits.</text>
</comment>
<dbReference type="SMART" id="SM00382">
    <property type="entry name" value="AAA"/>
    <property type="match status" value="1"/>
</dbReference>
<dbReference type="PANTHER" id="PTHR10763">
    <property type="entry name" value="CELL DIVISION CONTROL PROTEIN 6-RELATED"/>
    <property type="match status" value="1"/>
</dbReference>
<feature type="compositionally biased region" description="Basic residues" evidence="7">
    <location>
        <begin position="636"/>
        <end position="648"/>
    </location>
</feature>
<feature type="compositionally biased region" description="Basic and acidic residues" evidence="7">
    <location>
        <begin position="128"/>
        <end position="149"/>
    </location>
</feature>
<dbReference type="Pfam" id="PF00004">
    <property type="entry name" value="AAA"/>
    <property type="match status" value="1"/>
</dbReference>
<feature type="region of interest" description="Disordered" evidence="7">
    <location>
        <begin position="1"/>
        <end position="166"/>
    </location>
</feature>
<dbReference type="GO" id="GO:0005664">
    <property type="term" value="C:nuclear origin of replication recognition complex"/>
    <property type="evidence" value="ECO:0007669"/>
    <property type="project" value="TreeGrafter"/>
</dbReference>
<keyword evidence="3 6" id="KW-0235">DNA replication</keyword>
<dbReference type="AlphaFoldDB" id="A0A8J8P0A1"/>
<dbReference type="SUPFAM" id="SSF52540">
    <property type="entry name" value="P-loop containing nucleoside triphosphate hydrolases"/>
    <property type="match status" value="1"/>
</dbReference>
<feature type="region of interest" description="Disordered" evidence="7">
    <location>
        <begin position="590"/>
        <end position="663"/>
    </location>
</feature>
<dbReference type="GO" id="GO:0033314">
    <property type="term" value="P:mitotic DNA replication checkpoint signaling"/>
    <property type="evidence" value="ECO:0007669"/>
    <property type="project" value="TreeGrafter"/>
</dbReference>
<dbReference type="PANTHER" id="PTHR10763:SF23">
    <property type="entry name" value="ORIGIN RECOGNITION COMPLEX SUBUNIT 1"/>
    <property type="match status" value="1"/>
</dbReference>
<evidence type="ECO:0000259" key="8">
    <source>
        <dbReference type="SMART" id="SM00382"/>
    </source>
</evidence>
<keyword evidence="6" id="KW-0067">ATP-binding</keyword>
<comment type="function">
    <text evidence="6">Component of the origin recognition complex (ORC) that binds origins of replication. DNA-binding is ATP-dependent, however specific DNA sequences that define origins of replication have not been identified so far. ORC is required to assemble the pre-replication complex necessary to initiate DNA replication.</text>
</comment>
<dbReference type="GO" id="GO:0016887">
    <property type="term" value="F:ATP hydrolysis activity"/>
    <property type="evidence" value="ECO:0007669"/>
    <property type="project" value="InterPro"/>
</dbReference>
<feature type="domain" description="AAA+ ATPase" evidence="8">
    <location>
        <begin position="760"/>
        <end position="942"/>
    </location>
</feature>
<organism evidence="9 10">
    <name type="scientific">Halteria grandinella</name>
    <dbReference type="NCBI Taxonomy" id="5974"/>
    <lineage>
        <taxon>Eukaryota</taxon>
        <taxon>Sar</taxon>
        <taxon>Alveolata</taxon>
        <taxon>Ciliophora</taxon>
        <taxon>Intramacronucleata</taxon>
        <taxon>Spirotrichea</taxon>
        <taxon>Stichotrichia</taxon>
        <taxon>Sporadotrichida</taxon>
        <taxon>Halteriidae</taxon>
        <taxon>Halteria</taxon>
    </lineage>
</organism>
<dbReference type="InterPro" id="IPR003959">
    <property type="entry name" value="ATPase_AAA_core"/>
</dbReference>
<feature type="compositionally biased region" description="Basic and acidic residues" evidence="7">
    <location>
        <begin position="496"/>
        <end position="515"/>
    </location>
</feature>
<dbReference type="InterPro" id="IPR054425">
    <property type="entry name" value="Cdc6_ORC1-like_ATPase_lid"/>
</dbReference>
<feature type="compositionally biased region" description="Basic and acidic residues" evidence="7">
    <location>
        <begin position="28"/>
        <end position="39"/>
    </location>
</feature>
<evidence type="ECO:0000256" key="7">
    <source>
        <dbReference type="SAM" id="MobiDB-lite"/>
    </source>
</evidence>
<gene>
    <name evidence="9" type="ORF">FGO68_gene12689</name>
</gene>
<keyword evidence="10" id="KW-1185">Reference proteome</keyword>
<dbReference type="GO" id="GO:0005524">
    <property type="term" value="F:ATP binding"/>
    <property type="evidence" value="ECO:0007669"/>
    <property type="project" value="UniProtKB-KW"/>
</dbReference>
<evidence type="ECO:0000256" key="3">
    <source>
        <dbReference type="ARBA" id="ARBA00022705"/>
    </source>
</evidence>
<evidence type="ECO:0000256" key="2">
    <source>
        <dbReference type="ARBA" id="ARBA00008398"/>
    </source>
</evidence>
<evidence type="ECO:0000256" key="5">
    <source>
        <dbReference type="ARBA" id="ARBA00023242"/>
    </source>
</evidence>
<dbReference type="InterPro" id="IPR003593">
    <property type="entry name" value="AAA+_ATPase"/>
</dbReference>
<dbReference type="Proteomes" id="UP000785679">
    <property type="component" value="Unassembled WGS sequence"/>
</dbReference>
<evidence type="ECO:0000256" key="4">
    <source>
        <dbReference type="ARBA" id="ARBA00023125"/>
    </source>
</evidence>
<evidence type="ECO:0000313" key="10">
    <source>
        <dbReference type="Proteomes" id="UP000785679"/>
    </source>
</evidence>
<reference evidence="9" key="1">
    <citation type="submission" date="2019-06" db="EMBL/GenBank/DDBJ databases">
        <authorList>
            <person name="Zheng W."/>
        </authorList>
    </citation>
    <scope>NUCLEOTIDE SEQUENCE</scope>
    <source>
        <strain evidence="9">QDHG01</strain>
    </source>
</reference>
<dbReference type="OrthoDB" id="1926878at2759"/>
<keyword evidence="5 6" id="KW-0539">Nucleus</keyword>
<dbReference type="Pfam" id="PF22606">
    <property type="entry name" value="Cdc6-ORC-like_ATPase_lid"/>
    <property type="match status" value="1"/>
</dbReference>
<keyword evidence="4 6" id="KW-0238">DNA-binding</keyword>
<evidence type="ECO:0000313" key="9">
    <source>
        <dbReference type="EMBL" id="TNV85552.1"/>
    </source>
</evidence>
<dbReference type="GO" id="GO:0003688">
    <property type="term" value="F:DNA replication origin binding"/>
    <property type="evidence" value="ECO:0007669"/>
    <property type="project" value="TreeGrafter"/>
</dbReference>
<comment type="caution">
    <text evidence="9">The sequence shown here is derived from an EMBL/GenBank/DDBJ whole genome shotgun (WGS) entry which is preliminary data.</text>
</comment>
<evidence type="ECO:0000256" key="6">
    <source>
        <dbReference type="RuleBase" id="RU365058"/>
    </source>
</evidence>
<feature type="region of interest" description="Disordered" evidence="7">
    <location>
        <begin position="479"/>
        <end position="515"/>
    </location>
</feature>